<keyword evidence="1" id="KW-0175">Coiled coil</keyword>
<proteinExistence type="predicted"/>
<evidence type="ECO:0000313" key="3">
    <source>
        <dbReference type="Proteomes" id="UP001295423"/>
    </source>
</evidence>
<evidence type="ECO:0000313" key="2">
    <source>
        <dbReference type="EMBL" id="CAJ1936413.1"/>
    </source>
</evidence>
<gene>
    <name evidence="2" type="ORF">CYCCA115_LOCUS5179</name>
</gene>
<dbReference type="AlphaFoldDB" id="A0AAD2CPX9"/>
<protein>
    <submittedName>
        <fullName evidence="2">Uncharacterized protein</fullName>
    </submittedName>
</protein>
<feature type="coiled-coil region" evidence="1">
    <location>
        <begin position="311"/>
        <end position="372"/>
    </location>
</feature>
<name>A0AAD2CPX9_9STRA</name>
<comment type="caution">
    <text evidence="2">The sequence shown here is derived from an EMBL/GenBank/DDBJ whole genome shotgun (WGS) entry which is preliminary data.</text>
</comment>
<accession>A0AAD2CPX9</accession>
<keyword evidence="3" id="KW-1185">Reference proteome</keyword>
<sequence length="405" mass="45960">MTAPQLRIPLANISNELKILHFNSSASTNKFPSNKPTPNPWQYYDSVPRFSQNQANVWSSCPHGTVSGVSGVNGVYGSEKSFALSKKSTLAQTASRMEHKTSTVGGYPYPSQPYYAIWNYYGFETYPQGYYWPTQSYPAPRKQPSLNILSVVPKQIDQARSVVPKSPSISCLYSESSLVELNEDNVQSAFQECMEVCNKEKSITAFEELLKEGANLKRGWLKSVFVKGDIPANRIVKQYLWSIILTFDQQVSIGLRGKLAHAWGTTLETIRNWRNRMKVATNFLPTVAKHQIDFRGRKNNPLLMYNSAIEIQKVQEMIAQLGTKGKQLEDRIDLETTLRLNEKKLIVQEKCIDVLQRRERSLEKENKKLSNSLQHWKSCYSMLEQDNESLNALVSMSSVENIAGV</sequence>
<dbReference type="Proteomes" id="UP001295423">
    <property type="component" value="Unassembled WGS sequence"/>
</dbReference>
<reference evidence="2" key="1">
    <citation type="submission" date="2023-08" db="EMBL/GenBank/DDBJ databases">
        <authorList>
            <person name="Audoor S."/>
            <person name="Bilcke G."/>
        </authorList>
    </citation>
    <scope>NUCLEOTIDE SEQUENCE</scope>
</reference>
<evidence type="ECO:0000256" key="1">
    <source>
        <dbReference type="SAM" id="Coils"/>
    </source>
</evidence>
<organism evidence="2 3">
    <name type="scientific">Cylindrotheca closterium</name>
    <dbReference type="NCBI Taxonomy" id="2856"/>
    <lineage>
        <taxon>Eukaryota</taxon>
        <taxon>Sar</taxon>
        <taxon>Stramenopiles</taxon>
        <taxon>Ochrophyta</taxon>
        <taxon>Bacillariophyta</taxon>
        <taxon>Bacillariophyceae</taxon>
        <taxon>Bacillariophycidae</taxon>
        <taxon>Bacillariales</taxon>
        <taxon>Bacillariaceae</taxon>
        <taxon>Cylindrotheca</taxon>
    </lineage>
</organism>
<dbReference type="EMBL" id="CAKOGP040000557">
    <property type="protein sequence ID" value="CAJ1936413.1"/>
    <property type="molecule type" value="Genomic_DNA"/>
</dbReference>